<dbReference type="EMBL" id="LR590464">
    <property type="protein sequence ID" value="VTP63331.1"/>
    <property type="molecule type" value="Genomic_DNA"/>
</dbReference>
<proteinExistence type="predicted"/>
<sequence length="51" mass="6009">MKKRPAQRALLRNEFALREYLSDDWAIRPVASTQYHGRFALVLCPPFRLCC</sequence>
<organism evidence="1 2">
    <name type="scientific">Leclercia adecarboxylata</name>
    <dbReference type="NCBI Taxonomy" id="83655"/>
    <lineage>
        <taxon>Bacteria</taxon>
        <taxon>Pseudomonadati</taxon>
        <taxon>Pseudomonadota</taxon>
        <taxon>Gammaproteobacteria</taxon>
        <taxon>Enterobacterales</taxon>
        <taxon>Enterobacteriaceae</taxon>
        <taxon>Leclercia</taxon>
    </lineage>
</organism>
<evidence type="ECO:0000313" key="1">
    <source>
        <dbReference type="EMBL" id="VTP63331.1"/>
    </source>
</evidence>
<evidence type="ECO:0000313" key="2">
    <source>
        <dbReference type="Proteomes" id="UP000310719"/>
    </source>
</evidence>
<accession>A0A4U9HJI3</accession>
<name>A0A4U9HJI3_9ENTR</name>
<protein>
    <submittedName>
        <fullName evidence="1">Uncharacterized protein</fullName>
    </submittedName>
</protein>
<dbReference type="Proteomes" id="UP000310719">
    <property type="component" value="Chromosome"/>
</dbReference>
<gene>
    <name evidence="1" type="ORF">NCTC13032_00808</name>
</gene>
<dbReference type="AlphaFoldDB" id="A0A4U9HJI3"/>
<reference evidence="1 2" key="1">
    <citation type="submission" date="2019-05" db="EMBL/GenBank/DDBJ databases">
        <authorList>
            <consortium name="Pathogen Informatics"/>
        </authorList>
    </citation>
    <scope>NUCLEOTIDE SEQUENCE [LARGE SCALE GENOMIC DNA]</scope>
    <source>
        <strain evidence="1 2">NCTC13032</strain>
    </source>
</reference>